<keyword evidence="2" id="KW-1185">Reference proteome</keyword>
<accession>A0A5D3AM60</accession>
<evidence type="ECO:0000313" key="2">
    <source>
        <dbReference type="Proteomes" id="UP000322245"/>
    </source>
</evidence>
<feature type="non-terminal residue" evidence="1">
    <location>
        <position position="280"/>
    </location>
</feature>
<comment type="caution">
    <text evidence="1">The sequence shown here is derived from an EMBL/GenBank/DDBJ whole genome shotgun (WGS) entry which is preliminary data.</text>
</comment>
<reference evidence="1 2" key="1">
    <citation type="submission" date="2017-05" db="EMBL/GenBank/DDBJ databases">
        <title>The Genome Sequence of Tsuchiyaea wingfieldii DSM 27421.</title>
        <authorList>
            <person name="Cuomo C."/>
            <person name="Passer A."/>
            <person name="Billmyre B."/>
            <person name="Heitman J."/>
        </authorList>
    </citation>
    <scope>NUCLEOTIDE SEQUENCE [LARGE SCALE GENOMIC DNA]</scope>
    <source>
        <strain evidence="1 2">DSM 27421</strain>
    </source>
</reference>
<dbReference type="Proteomes" id="UP000322245">
    <property type="component" value="Unassembled WGS sequence"/>
</dbReference>
<dbReference type="EMBL" id="NIDF01000547">
    <property type="protein sequence ID" value="TYJ51070.1"/>
    <property type="molecule type" value="Genomic_DNA"/>
</dbReference>
<protein>
    <submittedName>
        <fullName evidence="1">Uncharacterized protein</fullName>
    </submittedName>
</protein>
<organism evidence="1 2">
    <name type="scientific">Cryptococcus floricola</name>
    <dbReference type="NCBI Taxonomy" id="2591691"/>
    <lineage>
        <taxon>Eukaryota</taxon>
        <taxon>Fungi</taxon>
        <taxon>Dikarya</taxon>
        <taxon>Basidiomycota</taxon>
        <taxon>Agaricomycotina</taxon>
        <taxon>Tremellomycetes</taxon>
        <taxon>Tremellales</taxon>
        <taxon>Cryptococcaceae</taxon>
        <taxon>Cryptococcus</taxon>
    </lineage>
</organism>
<evidence type="ECO:0000313" key="1">
    <source>
        <dbReference type="EMBL" id="TYJ51070.1"/>
    </source>
</evidence>
<gene>
    <name evidence="1" type="ORF">B9479_008381</name>
</gene>
<dbReference type="AlphaFoldDB" id="A0A5D3AM60"/>
<sequence>MSVSPLPSTWDACDTWVASLKDAVSSVPLLTGASNYLPWAKELKIALASVRGCLCLLDETPASYLPSDSTPNPSATSLPAAIWQHLDTALAVAVVRSLSPDLAPLFDSIILDKPSCAARTLTLKLKADYGGRSSYDQWESVQALFSQPQGSTPVTEYMTSCRQKFTTLKAAGYDFDRWFLDNLIDNLGPHLDPTVNGLDFDTLDYDTLYAAVRGVDNNHRRHAASTSASLALAASVSPPTYTSLALAPPGSPSTAAPLALSASVSPARVPSADFPCDICQ</sequence>
<proteinExistence type="predicted"/>
<name>A0A5D3AM60_9TREE</name>